<dbReference type="Proteomes" id="UP000663193">
    <property type="component" value="Chromosome 4"/>
</dbReference>
<proteinExistence type="predicted"/>
<feature type="compositionally biased region" description="Low complexity" evidence="1">
    <location>
        <begin position="80"/>
        <end position="96"/>
    </location>
</feature>
<organism evidence="2 3">
    <name type="scientific">Phaeosphaeria nodorum (strain SN15 / ATCC MYA-4574 / FGSC 10173)</name>
    <name type="common">Glume blotch fungus</name>
    <name type="synonym">Parastagonospora nodorum</name>
    <dbReference type="NCBI Taxonomy" id="321614"/>
    <lineage>
        <taxon>Eukaryota</taxon>
        <taxon>Fungi</taxon>
        <taxon>Dikarya</taxon>
        <taxon>Ascomycota</taxon>
        <taxon>Pezizomycotina</taxon>
        <taxon>Dothideomycetes</taxon>
        <taxon>Pleosporomycetidae</taxon>
        <taxon>Pleosporales</taxon>
        <taxon>Pleosporineae</taxon>
        <taxon>Phaeosphaeriaceae</taxon>
        <taxon>Parastagonospora</taxon>
    </lineage>
</organism>
<reference evidence="3" key="1">
    <citation type="journal article" date="2021" name="BMC Genomics">
        <title>Chromosome-level genome assembly and manually-curated proteome of model necrotroph Parastagonospora nodorum Sn15 reveals a genome-wide trove of candidate effector homologs, and redundancy of virulence-related functions within an accessory chromosome.</title>
        <authorList>
            <person name="Bertazzoni S."/>
            <person name="Jones D.A.B."/>
            <person name="Phan H.T."/>
            <person name="Tan K.-C."/>
            <person name="Hane J.K."/>
        </authorList>
    </citation>
    <scope>NUCLEOTIDE SEQUENCE [LARGE SCALE GENOMIC DNA]</scope>
    <source>
        <strain evidence="3">SN15 / ATCC MYA-4574 / FGSC 10173)</strain>
    </source>
</reference>
<evidence type="ECO:0000313" key="3">
    <source>
        <dbReference type="Proteomes" id="UP000663193"/>
    </source>
</evidence>
<dbReference type="PANTHER" id="PTHR42085">
    <property type="entry name" value="F-BOX DOMAIN-CONTAINING PROTEIN"/>
    <property type="match status" value="1"/>
</dbReference>
<dbReference type="InterPro" id="IPR038883">
    <property type="entry name" value="AN11006-like"/>
</dbReference>
<dbReference type="EMBL" id="CP069026">
    <property type="protein sequence ID" value="QRC93827.1"/>
    <property type="molecule type" value="Genomic_DNA"/>
</dbReference>
<sequence>MMMDRSTPPPPDLSYPLTPPPTAGFNKRDSFDNIKVAGTNSSRPTLIDEGESLAEFFDEPREASDIELSDSEESTVSPNISTEPGSPGSSISSPNSNTTELQYLLTNPIKASIATSPFPFLELPLSIRNKIYHHLLTIPALICLRQKHTGTHGPCSTQPQDRALLPGIASASAHHAVAGPSIPFSRFPSTNPSILLTSKEIFAEAKAVLYIANTFAIPRPSTELTPPCDFSVRLFPPGCQRLVPSLTMRIRSFYDLSWLLDGGCNVVKNFYRGVESLVLVLEIDDINRGFGRQWGKRKGEEWEWYVKRLRGEIVRDWVGEARAVPRWIGLRVVFGGERYDGERRGNGGVGKKDELRRALVEAWEGVQEG</sequence>
<dbReference type="OrthoDB" id="2951834at2759"/>
<dbReference type="AlphaFoldDB" id="A0A7U2EVU4"/>
<keyword evidence="3" id="KW-1185">Reference proteome</keyword>
<dbReference type="PANTHER" id="PTHR42085:SF8">
    <property type="entry name" value="F-BOX DOMAIN-CONTAINING PROTEIN"/>
    <property type="match status" value="1"/>
</dbReference>
<dbReference type="VEuPathDB" id="FungiDB:JI435_156580"/>
<accession>A0A7U2EVU4</accession>
<protein>
    <submittedName>
        <fullName evidence="2">Uncharacterized protein</fullName>
    </submittedName>
</protein>
<feature type="compositionally biased region" description="Pro residues" evidence="1">
    <location>
        <begin position="7"/>
        <end position="22"/>
    </location>
</feature>
<feature type="region of interest" description="Disordered" evidence="1">
    <location>
        <begin position="1"/>
        <end position="96"/>
    </location>
</feature>
<evidence type="ECO:0000256" key="1">
    <source>
        <dbReference type="SAM" id="MobiDB-lite"/>
    </source>
</evidence>
<evidence type="ECO:0000313" key="2">
    <source>
        <dbReference type="EMBL" id="QRC93827.1"/>
    </source>
</evidence>
<gene>
    <name evidence="2" type="ORF">JI435_156580</name>
</gene>
<name>A0A7U2EVU4_PHANO</name>